<sequence length="301" mass="32914">MGNLTVDTAATLSAVESGRVSAVAGQAQRDLQAFAARYPALFPANPFDPALFSTVTLANAFCGPWLSAGDLRVANRATLWAFALDWQVDYLAQSRAEVTDIVRRCLAVVDGEPPAADDPLALLLADILATLSAAPAYPALRPAWRLEFQRMVDAMALEWDWQASRTAGDTTALPSFEDYLGNADNICFSFVFLSHWVSTSGPPPIARADEVLAAGRKVQEVIRLLNDLGTYDRDVTWGDLNPMMLGVTREGVTERIGVLVAEALALLRPLRAEQPELALFLERYIDFNKGFYGLTDYWGDL</sequence>
<dbReference type="InterPro" id="IPR008949">
    <property type="entry name" value="Isoprenoid_synthase_dom_sf"/>
</dbReference>
<proteinExistence type="predicted"/>
<reference evidence="1 2" key="1">
    <citation type="submission" date="2024-09" db="EMBL/GenBank/DDBJ databases">
        <authorList>
            <person name="Sun Q."/>
            <person name="Mori K."/>
        </authorList>
    </citation>
    <scope>NUCLEOTIDE SEQUENCE [LARGE SCALE GENOMIC DNA]</scope>
    <source>
        <strain evidence="1 2">TBRC 3947</strain>
    </source>
</reference>
<evidence type="ECO:0000313" key="2">
    <source>
        <dbReference type="Proteomes" id="UP001589867"/>
    </source>
</evidence>
<keyword evidence="2" id="KW-1185">Reference proteome</keyword>
<protein>
    <submittedName>
        <fullName evidence="1">Terpene synthase family protein</fullName>
    </submittedName>
</protein>
<dbReference type="EMBL" id="JBHLUH010000052">
    <property type="protein sequence ID" value="MFC0530852.1"/>
    <property type="molecule type" value="Genomic_DNA"/>
</dbReference>
<accession>A0ABV6M8Q1</accession>
<name>A0ABV6M8Q1_9ACTN</name>
<dbReference type="Proteomes" id="UP001589867">
    <property type="component" value="Unassembled WGS sequence"/>
</dbReference>
<organism evidence="1 2">
    <name type="scientific">Phytohabitans kaempferiae</name>
    <dbReference type="NCBI Taxonomy" id="1620943"/>
    <lineage>
        <taxon>Bacteria</taxon>
        <taxon>Bacillati</taxon>
        <taxon>Actinomycetota</taxon>
        <taxon>Actinomycetes</taxon>
        <taxon>Micromonosporales</taxon>
        <taxon>Micromonosporaceae</taxon>
    </lineage>
</organism>
<comment type="caution">
    <text evidence="1">The sequence shown here is derived from an EMBL/GenBank/DDBJ whole genome shotgun (WGS) entry which is preliminary data.</text>
</comment>
<dbReference type="Gene3D" id="1.10.600.10">
    <property type="entry name" value="Farnesyl Diphosphate Synthase"/>
    <property type="match status" value="1"/>
</dbReference>
<gene>
    <name evidence="1" type="ORF">ACFFIA_24720</name>
</gene>
<dbReference type="Pfam" id="PF19086">
    <property type="entry name" value="Terpene_syn_C_2"/>
    <property type="match status" value="1"/>
</dbReference>
<evidence type="ECO:0000313" key="1">
    <source>
        <dbReference type="EMBL" id="MFC0530852.1"/>
    </source>
</evidence>
<dbReference type="RefSeq" id="WP_377254223.1">
    <property type="nucleotide sequence ID" value="NZ_JBHLUH010000052.1"/>
</dbReference>
<dbReference type="SUPFAM" id="SSF48576">
    <property type="entry name" value="Terpenoid synthases"/>
    <property type="match status" value="1"/>
</dbReference>